<dbReference type="Proteomes" id="UP001630127">
    <property type="component" value="Unassembled WGS sequence"/>
</dbReference>
<name>A0ABD2ZW23_9GENT</name>
<reference evidence="2 3" key="1">
    <citation type="submission" date="2024-11" db="EMBL/GenBank/DDBJ databases">
        <title>A near-complete genome assembly of Cinchona calisaya.</title>
        <authorList>
            <person name="Lian D.C."/>
            <person name="Zhao X.W."/>
            <person name="Wei L."/>
        </authorList>
    </citation>
    <scope>NUCLEOTIDE SEQUENCE [LARGE SCALE GENOMIC DNA]</scope>
    <source>
        <tissue evidence="2">Nenye</tissue>
    </source>
</reference>
<accession>A0ABD2ZW23</accession>
<comment type="caution">
    <text evidence="2">The sequence shown here is derived from an EMBL/GenBank/DDBJ whole genome shotgun (WGS) entry which is preliminary data.</text>
</comment>
<organism evidence="2 3">
    <name type="scientific">Cinchona calisaya</name>
    <dbReference type="NCBI Taxonomy" id="153742"/>
    <lineage>
        <taxon>Eukaryota</taxon>
        <taxon>Viridiplantae</taxon>
        <taxon>Streptophyta</taxon>
        <taxon>Embryophyta</taxon>
        <taxon>Tracheophyta</taxon>
        <taxon>Spermatophyta</taxon>
        <taxon>Magnoliopsida</taxon>
        <taxon>eudicotyledons</taxon>
        <taxon>Gunneridae</taxon>
        <taxon>Pentapetalae</taxon>
        <taxon>asterids</taxon>
        <taxon>lamiids</taxon>
        <taxon>Gentianales</taxon>
        <taxon>Rubiaceae</taxon>
        <taxon>Cinchonoideae</taxon>
        <taxon>Cinchoneae</taxon>
        <taxon>Cinchona</taxon>
    </lineage>
</organism>
<protein>
    <submittedName>
        <fullName evidence="2">Uncharacterized protein</fullName>
    </submittedName>
</protein>
<keyword evidence="3" id="KW-1185">Reference proteome</keyword>
<evidence type="ECO:0000313" key="2">
    <source>
        <dbReference type="EMBL" id="KAL3523309.1"/>
    </source>
</evidence>
<dbReference type="EMBL" id="JBJUIK010000007">
    <property type="protein sequence ID" value="KAL3523309.1"/>
    <property type="molecule type" value="Genomic_DNA"/>
</dbReference>
<dbReference type="AlphaFoldDB" id="A0ABD2ZW23"/>
<sequence length="124" mass="14506">MFVNENVYPDMIKEFYANLRLKGKEKWPTKSYGFCHNDLCDRYFKKGYEKANDFDIDSLANQIETRLHTIEGKIDVVDAKVNLLEHGMRLVMNETQRASYGAYERAKGKQPMIDPMENDTDEQS</sequence>
<evidence type="ECO:0000313" key="3">
    <source>
        <dbReference type="Proteomes" id="UP001630127"/>
    </source>
</evidence>
<feature type="region of interest" description="Disordered" evidence="1">
    <location>
        <begin position="103"/>
        <end position="124"/>
    </location>
</feature>
<proteinExistence type="predicted"/>
<evidence type="ECO:0000256" key="1">
    <source>
        <dbReference type="SAM" id="MobiDB-lite"/>
    </source>
</evidence>
<gene>
    <name evidence="2" type="ORF">ACH5RR_016143</name>
</gene>